<dbReference type="RefSeq" id="WP_106064278.1">
    <property type="nucleotide sequence ID" value="NZ_PVXO01000060.1"/>
</dbReference>
<sequence length="85" mass="9638">MDITAEQLKDIIRDAVKEAAPEPQKATMTIQECAKYSGIGKDKLMELAHSTNSDFPAFRVGKKFLINKELLDNWLENISKEKKTL</sequence>
<dbReference type="InterPro" id="IPR041657">
    <property type="entry name" value="HTH_17"/>
</dbReference>
<organism evidence="2 3">
    <name type="scientific">Clostridium liquoris</name>
    <dbReference type="NCBI Taxonomy" id="1289519"/>
    <lineage>
        <taxon>Bacteria</taxon>
        <taxon>Bacillati</taxon>
        <taxon>Bacillota</taxon>
        <taxon>Clostridia</taxon>
        <taxon>Eubacteriales</taxon>
        <taxon>Clostridiaceae</taxon>
        <taxon>Clostridium</taxon>
    </lineage>
</organism>
<feature type="domain" description="Helix-turn-helix" evidence="1">
    <location>
        <begin position="28"/>
        <end position="77"/>
    </location>
</feature>
<dbReference type="NCBIfam" id="TIGR01764">
    <property type="entry name" value="excise"/>
    <property type="match status" value="1"/>
</dbReference>
<dbReference type="Proteomes" id="UP000239706">
    <property type="component" value="Unassembled WGS sequence"/>
</dbReference>
<dbReference type="InterPro" id="IPR010093">
    <property type="entry name" value="SinI_DNA-bd"/>
</dbReference>
<keyword evidence="3" id="KW-1185">Reference proteome</keyword>
<proteinExistence type="predicted"/>
<comment type="caution">
    <text evidence="2">The sequence shown here is derived from an EMBL/GenBank/DDBJ whole genome shotgun (WGS) entry which is preliminary data.</text>
</comment>
<gene>
    <name evidence="2" type="ORF">CLLI_22190</name>
</gene>
<dbReference type="InterPro" id="IPR038148">
    <property type="entry name" value="Tn1545/Tn916_Xis"/>
</dbReference>
<reference evidence="2 3" key="1">
    <citation type="submission" date="2018-03" db="EMBL/GenBank/DDBJ databases">
        <title>Genome sequence of Clostridium liquoris DSM 100320.</title>
        <authorList>
            <person name="Poehlein A."/>
            <person name="Daniel R."/>
        </authorList>
    </citation>
    <scope>NUCLEOTIDE SEQUENCE [LARGE SCALE GENOMIC DNA]</scope>
    <source>
        <strain evidence="2 3">DSM 100320</strain>
    </source>
</reference>
<dbReference type="Gene3D" id="3.90.105.50">
    <property type="match status" value="1"/>
</dbReference>
<dbReference type="EMBL" id="PVXO01000060">
    <property type="protein sequence ID" value="PRR77655.1"/>
    <property type="molecule type" value="Genomic_DNA"/>
</dbReference>
<dbReference type="Pfam" id="PF12728">
    <property type="entry name" value="HTH_17"/>
    <property type="match status" value="1"/>
</dbReference>
<name>A0A2T0B1J2_9CLOT</name>
<evidence type="ECO:0000313" key="2">
    <source>
        <dbReference type="EMBL" id="PRR77655.1"/>
    </source>
</evidence>
<evidence type="ECO:0000259" key="1">
    <source>
        <dbReference type="Pfam" id="PF12728"/>
    </source>
</evidence>
<dbReference type="AlphaFoldDB" id="A0A2T0B1J2"/>
<dbReference type="GO" id="GO:0003677">
    <property type="term" value="F:DNA binding"/>
    <property type="evidence" value="ECO:0007669"/>
    <property type="project" value="InterPro"/>
</dbReference>
<evidence type="ECO:0000313" key="3">
    <source>
        <dbReference type="Proteomes" id="UP000239706"/>
    </source>
</evidence>
<accession>A0A2T0B1J2</accession>
<protein>
    <submittedName>
        <fullName evidence="2">Excisionase from transposon Tn916</fullName>
    </submittedName>
</protein>
<dbReference type="OrthoDB" id="1913083at2"/>